<reference evidence="1 2" key="1">
    <citation type="journal article" date="2019" name="Nat. Ecol. Evol.">
        <title>Megaphylogeny resolves global patterns of mushroom evolution.</title>
        <authorList>
            <person name="Varga T."/>
            <person name="Krizsan K."/>
            <person name="Foldi C."/>
            <person name="Dima B."/>
            <person name="Sanchez-Garcia M."/>
            <person name="Sanchez-Ramirez S."/>
            <person name="Szollosi G.J."/>
            <person name="Szarkandi J.G."/>
            <person name="Papp V."/>
            <person name="Albert L."/>
            <person name="Andreopoulos W."/>
            <person name="Angelini C."/>
            <person name="Antonin V."/>
            <person name="Barry K.W."/>
            <person name="Bougher N.L."/>
            <person name="Buchanan P."/>
            <person name="Buyck B."/>
            <person name="Bense V."/>
            <person name="Catcheside P."/>
            <person name="Chovatia M."/>
            <person name="Cooper J."/>
            <person name="Damon W."/>
            <person name="Desjardin D."/>
            <person name="Finy P."/>
            <person name="Geml J."/>
            <person name="Haridas S."/>
            <person name="Hughes K."/>
            <person name="Justo A."/>
            <person name="Karasinski D."/>
            <person name="Kautmanova I."/>
            <person name="Kiss B."/>
            <person name="Kocsube S."/>
            <person name="Kotiranta H."/>
            <person name="LaButti K.M."/>
            <person name="Lechner B.E."/>
            <person name="Liimatainen K."/>
            <person name="Lipzen A."/>
            <person name="Lukacs Z."/>
            <person name="Mihaltcheva S."/>
            <person name="Morgado L.N."/>
            <person name="Niskanen T."/>
            <person name="Noordeloos M.E."/>
            <person name="Ohm R.A."/>
            <person name="Ortiz-Santana B."/>
            <person name="Ovrebo C."/>
            <person name="Racz N."/>
            <person name="Riley R."/>
            <person name="Savchenko A."/>
            <person name="Shiryaev A."/>
            <person name="Soop K."/>
            <person name="Spirin V."/>
            <person name="Szebenyi C."/>
            <person name="Tomsovsky M."/>
            <person name="Tulloss R.E."/>
            <person name="Uehling J."/>
            <person name="Grigoriev I.V."/>
            <person name="Vagvolgyi C."/>
            <person name="Papp T."/>
            <person name="Martin F.M."/>
            <person name="Miettinen O."/>
            <person name="Hibbett D.S."/>
            <person name="Nagy L.G."/>
        </authorList>
    </citation>
    <scope>NUCLEOTIDE SEQUENCE [LARGE SCALE GENOMIC DNA]</scope>
    <source>
        <strain evidence="1 2">NL-1719</strain>
    </source>
</reference>
<keyword evidence="2" id="KW-1185">Reference proteome</keyword>
<dbReference type="EMBL" id="ML208383">
    <property type="protein sequence ID" value="TFK67152.1"/>
    <property type="molecule type" value="Genomic_DNA"/>
</dbReference>
<evidence type="ECO:0000313" key="2">
    <source>
        <dbReference type="Proteomes" id="UP000308600"/>
    </source>
</evidence>
<gene>
    <name evidence="1" type="ORF">BDN72DRAFT_843404</name>
</gene>
<name>A0ACD3ANF7_9AGAR</name>
<dbReference type="Proteomes" id="UP000308600">
    <property type="component" value="Unassembled WGS sequence"/>
</dbReference>
<evidence type="ECO:0000313" key="1">
    <source>
        <dbReference type="EMBL" id="TFK67152.1"/>
    </source>
</evidence>
<protein>
    <submittedName>
        <fullName evidence="1">Uncharacterized protein</fullName>
    </submittedName>
</protein>
<accession>A0ACD3ANF7</accession>
<sequence length="1057" mass="113330">MQATQDDGLPAAADFVKKLYKMLEEKTFHDIICWSPAGDCFVVRDVNEFTKLILPRMFKHSNFASFVRQLNKYDFHKVKNGDDNQFGEQSWIFRHPDFQAGRREALENIKRKVPSARKHASQVQASVSSSSAVASTSHNPHSSTRPLSPSPITSTPFSQAQTSFAATPSQTTSHSIAPPPQNHSQVDHLQGQVRVLQDRNDEMLVRLRSLEQSYKEVLVEMVGLQRTMATQDSLLKNLIQGFASGGGNPAAFMNQGGMSRSSSQFDMKSNLSSLSSLATAAASASSLQTQPQPSFAPPRSLASLLSASSGMSGTPTSPPPLMYPSQQQQQQRHAPPHLLHQQQRNLSGPNLGPPPNMHHHLQPPTQTHAQTPSQLNPQQVPNPTQNDSQEPQQYLQSRFDKKRRYEYERERYQTQHEVDEWEQRKRQRVDGEMSSNNGWVFDAGSNPSPQLRHQHVPQRMDLDGPSRGVDEAGSRNDVRMGGMDEEQEEEEVVRPSPPGLGGFSIPSILSSIRSNELSVDGSAGGSASSSSSVVDPGRISNTTVSSTPATPSPSAIPSLTPIVRGTNTPDEEMIQLNTPGTQTQQQQQQNTRFNTEKPVFTTAHVRITRQHRTPSSKTPGSSSSTASTSEASSSTTKTTTTLLSLPVWTNPPRVLLVDDDAVSRKLSSKFLKLLGCAIDVAVDGVSAVDKMEGSRGEEGESGYDLVLMDIVMPKLDGVSATSLIRKFDDHTPIISMTSNSKPAEVMTYYSSGMNDILPKPFTKDGLLVVLEKHLIHLMAMQTMNNIPRSIGIPPLSDASLRHALTAQVAGFLRAGSPPASNSLTSFGSNPNTSLLSLLAYATNPSRVGEMEIAGEDSTDIAPPTMDITFNANGNGSTQTWNSNGESSSSVSGSGSFNSFGSGTTNKTINPSGINNFNTTNNVNGNTIFTFNPTSFNAGIDGPNPLAGMGMTDDQYTTLLQGFVTGEGPLGWFNGLNNDGIGGAYDGVSNADVGSTLPILRTPSPATAFISGLFAGTGPGGMGSSGLGMNENIGVGDMNAGGGRGGDSHFTGFAGGSR</sequence>
<organism evidence="1 2">
    <name type="scientific">Pluteus cervinus</name>
    <dbReference type="NCBI Taxonomy" id="181527"/>
    <lineage>
        <taxon>Eukaryota</taxon>
        <taxon>Fungi</taxon>
        <taxon>Dikarya</taxon>
        <taxon>Basidiomycota</taxon>
        <taxon>Agaricomycotina</taxon>
        <taxon>Agaricomycetes</taxon>
        <taxon>Agaricomycetidae</taxon>
        <taxon>Agaricales</taxon>
        <taxon>Pluteineae</taxon>
        <taxon>Pluteaceae</taxon>
        <taxon>Pluteus</taxon>
    </lineage>
</organism>
<proteinExistence type="predicted"/>